<reference evidence="2" key="1">
    <citation type="submission" date="2022-11" db="UniProtKB">
        <authorList>
            <consortium name="WormBaseParasite"/>
        </authorList>
    </citation>
    <scope>IDENTIFICATION</scope>
</reference>
<dbReference type="AlphaFoldDB" id="A0A915JR83"/>
<dbReference type="Proteomes" id="UP000887565">
    <property type="component" value="Unplaced"/>
</dbReference>
<organism evidence="1 2">
    <name type="scientific">Romanomermis culicivorax</name>
    <name type="common">Nematode worm</name>
    <dbReference type="NCBI Taxonomy" id="13658"/>
    <lineage>
        <taxon>Eukaryota</taxon>
        <taxon>Metazoa</taxon>
        <taxon>Ecdysozoa</taxon>
        <taxon>Nematoda</taxon>
        <taxon>Enoplea</taxon>
        <taxon>Dorylaimia</taxon>
        <taxon>Mermithida</taxon>
        <taxon>Mermithoidea</taxon>
        <taxon>Mermithidae</taxon>
        <taxon>Romanomermis</taxon>
    </lineage>
</organism>
<evidence type="ECO:0000313" key="1">
    <source>
        <dbReference type="Proteomes" id="UP000887565"/>
    </source>
</evidence>
<dbReference type="WBParaSite" id="nRc.2.0.1.t28391-RA">
    <property type="protein sequence ID" value="nRc.2.0.1.t28391-RA"/>
    <property type="gene ID" value="nRc.2.0.1.g28391"/>
</dbReference>
<proteinExistence type="predicted"/>
<evidence type="ECO:0000313" key="2">
    <source>
        <dbReference type="WBParaSite" id="nRc.2.0.1.t28391-RA"/>
    </source>
</evidence>
<keyword evidence="1" id="KW-1185">Reference proteome</keyword>
<name>A0A915JR83_ROMCU</name>
<sequence>MYYLFEDSPARHADFIEITGTRALDEQQQQSLCETEQLSKKKRAALEGHCKMKSRIWMKWQKQKRCLLIFK</sequence>
<protein>
    <submittedName>
        <fullName evidence="2">Uncharacterized protein</fullName>
    </submittedName>
</protein>
<accession>A0A915JR83</accession>